<dbReference type="InterPro" id="IPR019546">
    <property type="entry name" value="TAT_signal_bac_arc"/>
</dbReference>
<organism evidence="1">
    <name type="scientific">marine sediment metagenome</name>
    <dbReference type="NCBI Taxonomy" id="412755"/>
    <lineage>
        <taxon>unclassified sequences</taxon>
        <taxon>metagenomes</taxon>
        <taxon>ecological metagenomes</taxon>
    </lineage>
</organism>
<dbReference type="PROSITE" id="PS51365">
    <property type="entry name" value="RENAL_DIPEPTIDASE_2"/>
    <property type="match status" value="1"/>
</dbReference>
<accession>A0A0F9LF37</accession>
<dbReference type="InterPro" id="IPR006311">
    <property type="entry name" value="TAT_signal"/>
</dbReference>
<dbReference type="PANTHER" id="PTHR10443">
    <property type="entry name" value="MICROSOMAL DIPEPTIDASE"/>
    <property type="match status" value="1"/>
</dbReference>
<evidence type="ECO:0008006" key="2">
    <source>
        <dbReference type="Google" id="ProtNLM"/>
    </source>
</evidence>
<dbReference type="EMBL" id="LAZR01006248">
    <property type="protein sequence ID" value="KKM93574.1"/>
    <property type="molecule type" value="Genomic_DNA"/>
</dbReference>
<dbReference type="Gene3D" id="3.20.20.140">
    <property type="entry name" value="Metal-dependent hydrolases"/>
    <property type="match status" value="1"/>
</dbReference>
<gene>
    <name evidence="1" type="ORF">LCGC14_1207040</name>
</gene>
<dbReference type="Pfam" id="PF01244">
    <property type="entry name" value="Peptidase_M19"/>
    <property type="match status" value="1"/>
</dbReference>
<comment type="caution">
    <text evidence="1">The sequence shown here is derived from an EMBL/GenBank/DDBJ whole genome shotgun (WGS) entry which is preliminary data.</text>
</comment>
<name>A0A0F9LF37_9ZZZZ</name>
<dbReference type="InterPro" id="IPR032466">
    <property type="entry name" value="Metal_Hydrolase"/>
</dbReference>
<dbReference type="PROSITE" id="PS51318">
    <property type="entry name" value="TAT"/>
    <property type="match status" value="1"/>
</dbReference>
<dbReference type="AlphaFoldDB" id="A0A0F9LF37"/>
<dbReference type="InterPro" id="IPR008257">
    <property type="entry name" value="Pept_M19"/>
</dbReference>
<reference evidence="1" key="1">
    <citation type="journal article" date="2015" name="Nature">
        <title>Complex archaea that bridge the gap between prokaryotes and eukaryotes.</title>
        <authorList>
            <person name="Spang A."/>
            <person name="Saw J.H."/>
            <person name="Jorgensen S.L."/>
            <person name="Zaremba-Niedzwiedzka K."/>
            <person name="Martijn J."/>
            <person name="Lind A.E."/>
            <person name="van Eijk R."/>
            <person name="Schleper C."/>
            <person name="Guy L."/>
            <person name="Ettema T.J."/>
        </authorList>
    </citation>
    <scope>NUCLEOTIDE SEQUENCE</scope>
</reference>
<proteinExistence type="predicted"/>
<dbReference type="NCBIfam" id="TIGR01409">
    <property type="entry name" value="TAT_signal_seq"/>
    <property type="match status" value="1"/>
</dbReference>
<dbReference type="GO" id="GO:0070573">
    <property type="term" value="F:metallodipeptidase activity"/>
    <property type="evidence" value="ECO:0007669"/>
    <property type="project" value="InterPro"/>
</dbReference>
<dbReference type="GO" id="GO:0006508">
    <property type="term" value="P:proteolysis"/>
    <property type="evidence" value="ECO:0007669"/>
    <property type="project" value="InterPro"/>
</dbReference>
<dbReference type="PANTHER" id="PTHR10443:SF12">
    <property type="entry name" value="DIPEPTIDASE"/>
    <property type="match status" value="1"/>
</dbReference>
<sequence length="370" mass="40007">MDRRSFLKSVAATGASAAFLNSVPRRAKAESKSSSHGIVVDGLNGSALNEDYLGLMRKVGPYCEYKGIGFGDNQIGVFGQVYDFAARNAKDVTVATSVRDIRDATDSGKIALILGMQMANVISDPMVKSNSYLTLTHNLRGYHQLGLRGLGICYNLNNIFGGGCMDHNVPLTRAGRRLVEEIHRLNIILDIGGHTAQQTSLDAIAMSKGVPVVCTHTNPAALNPNPRCISDRLAVAIAKTGGVIGITTISDFHNLNAKTIPPNGAKIAQATLAMHLDHYDHFKRLVGVDHVAMGTDFIWGRHFDEKPWISITFPPEASSAGEILPVKGFENISQLPNLIHGLKGRGWSASEIDKVLGGNWLRVYERVWGA</sequence>
<evidence type="ECO:0000313" key="1">
    <source>
        <dbReference type="EMBL" id="KKM93574.1"/>
    </source>
</evidence>
<protein>
    <recommendedName>
        <fullName evidence="2">Twin-arginine translocation signal domain-containing protein</fullName>
    </recommendedName>
</protein>
<dbReference type="SUPFAM" id="SSF51556">
    <property type="entry name" value="Metallo-dependent hydrolases"/>
    <property type="match status" value="1"/>
</dbReference>